<dbReference type="SMART" id="SM00389">
    <property type="entry name" value="HOX"/>
    <property type="match status" value="1"/>
</dbReference>
<dbReference type="GO" id="GO:1905905">
    <property type="term" value="P:nematode pharyngeal gland morphogenesis"/>
    <property type="evidence" value="ECO:0007669"/>
    <property type="project" value="EnsemblMetazoa"/>
</dbReference>
<dbReference type="PANTHER" id="PTHR24324:SF5">
    <property type="entry name" value="HEMATOPOIETICALLY-EXPRESSED HOMEOBOX PROTEIN HHEX"/>
    <property type="match status" value="1"/>
</dbReference>
<dbReference type="Gene3D" id="1.10.10.60">
    <property type="entry name" value="Homeodomain-like"/>
    <property type="match status" value="1"/>
</dbReference>
<dbReference type="InterPro" id="IPR009057">
    <property type="entry name" value="Homeodomain-like_sf"/>
</dbReference>
<evidence type="ECO:0000313" key="2">
    <source>
        <dbReference type="Proteomes" id="UP000216624"/>
    </source>
</evidence>
<dbReference type="PROSITE" id="PS50071">
    <property type="entry name" value="HOMEOBOX_2"/>
    <property type="match status" value="1"/>
</dbReference>
<evidence type="ECO:0000313" key="1">
    <source>
        <dbReference type="EMBL" id="OZG06173.1"/>
    </source>
</evidence>
<dbReference type="PROSITE" id="PS00027">
    <property type="entry name" value="HOMEOBOX_1"/>
    <property type="match status" value="1"/>
</dbReference>
<dbReference type="GO" id="GO:0009887">
    <property type="term" value="P:animal organ morphogenesis"/>
    <property type="evidence" value="ECO:0007669"/>
    <property type="project" value="EnsemblMetazoa"/>
</dbReference>
<dbReference type="InterPro" id="IPR017970">
    <property type="entry name" value="Homeobox_CS"/>
</dbReference>
<dbReference type="PRINTS" id="PR00024">
    <property type="entry name" value="HOMEOBOX"/>
</dbReference>
<dbReference type="CDD" id="cd00086">
    <property type="entry name" value="homeodomain"/>
    <property type="match status" value="1"/>
</dbReference>
<dbReference type="InterPro" id="IPR051000">
    <property type="entry name" value="Homeobox_DNA-bind_prot"/>
</dbReference>
<reference evidence="1" key="1">
    <citation type="submission" date="2017-08" db="EMBL/GenBank/DDBJ databases">
        <authorList>
            <person name="de Groot N.N."/>
        </authorList>
    </citation>
    <scope>NUCLEOTIDE SEQUENCE [LARGE SCALE GENOMIC DNA]</scope>
    <source>
        <strain evidence="1">PX439</strain>
    </source>
</reference>
<dbReference type="Proteomes" id="UP000216624">
    <property type="component" value="Unassembled WGS sequence"/>
</dbReference>
<comment type="caution">
    <text evidence="1">The sequence shown here is derived from an EMBL/GenBank/DDBJ whole genome shotgun (WGS) entry which is preliminary data.</text>
</comment>
<dbReference type="HOGENOM" id="CLU_1416315_0_0_1"/>
<dbReference type="EMBL" id="NMWX01000001">
    <property type="protein sequence ID" value="OZG06173.1"/>
    <property type="molecule type" value="Genomic_DNA"/>
</dbReference>
<sequence length="215" mass="24206">MDQNQKFYISSLLQETPTSLAKTDESTKSPSQSPVPTGSECSLNDSSDANQDPKSDIKDAAKIGFNAWTYMSQQLAAQLSQSGMNRPGGVPPQLPLLNMNVAQPMGNVFDPRAWLYPYLSKSPQKRKGGQIRFTNEQTDALEHKFDSHKYLSPQERKKLAKSLSLSERQVKTWFQNRRAKWRRVRKDGEDEDEMPNGASARSLGQLQASNPYLHC</sequence>
<gene>
    <name evidence="1" type="ORF">FL82_00142</name>
</gene>
<dbReference type="eggNOG" id="KOG0483">
    <property type="taxonomic scope" value="Eukaryota"/>
</dbReference>
<name>A0A261B7S4_CAERE</name>
<dbReference type="KEGG" id="crq:GCK72_022182"/>
<dbReference type="InterPro" id="IPR000047">
    <property type="entry name" value="HTH_motif"/>
</dbReference>
<dbReference type="GO" id="GO:0000981">
    <property type="term" value="F:DNA-binding transcription factor activity, RNA polymerase II-specific"/>
    <property type="evidence" value="ECO:0007669"/>
    <property type="project" value="InterPro"/>
</dbReference>
<feature type="non-terminal residue" evidence="1">
    <location>
        <position position="1"/>
    </location>
</feature>
<dbReference type="PANTHER" id="PTHR24324">
    <property type="entry name" value="HOMEOBOX PROTEIN HHEX"/>
    <property type="match status" value="1"/>
</dbReference>
<dbReference type="SUPFAM" id="SSF46689">
    <property type="entry name" value="Homeodomain-like"/>
    <property type="match status" value="1"/>
</dbReference>
<dbReference type="CTD" id="9809631"/>
<proteinExistence type="predicted"/>
<dbReference type="InterPro" id="IPR001356">
    <property type="entry name" value="HD"/>
</dbReference>
<dbReference type="GO" id="GO:0160096">
    <property type="term" value="P:nematode pharyngeal muscle development"/>
    <property type="evidence" value="ECO:0007669"/>
    <property type="project" value="EnsemblMetazoa"/>
</dbReference>
<dbReference type="GO" id="GO:0042755">
    <property type="term" value="P:eating behavior"/>
    <property type="evidence" value="ECO:0007669"/>
    <property type="project" value="EnsemblMetazoa"/>
</dbReference>
<dbReference type="GO" id="GO:0030036">
    <property type="term" value="P:actin cytoskeleton organization"/>
    <property type="evidence" value="ECO:0007669"/>
    <property type="project" value="EnsemblMetazoa"/>
</dbReference>
<organism evidence="1 2">
    <name type="scientific">Caenorhabditis remanei</name>
    <name type="common">Caenorhabditis vulgaris</name>
    <dbReference type="NCBI Taxonomy" id="31234"/>
    <lineage>
        <taxon>Eukaryota</taxon>
        <taxon>Metazoa</taxon>
        <taxon>Ecdysozoa</taxon>
        <taxon>Nematoda</taxon>
        <taxon>Chromadorea</taxon>
        <taxon>Rhabditida</taxon>
        <taxon>Rhabditina</taxon>
        <taxon>Rhabditomorpha</taxon>
        <taxon>Rhabditoidea</taxon>
        <taxon>Rhabditidae</taxon>
        <taxon>Peloderinae</taxon>
        <taxon>Caenorhabditis</taxon>
    </lineage>
</organism>
<dbReference type="Pfam" id="PF00046">
    <property type="entry name" value="Homeodomain"/>
    <property type="match status" value="1"/>
</dbReference>
<dbReference type="GO" id="GO:0000978">
    <property type="term" value="F:RNA polymerase II cis-regulatory region sequence-specific DNA binding"/>
    <property type="evidence" value="ECO:0007669"/>
    <property type="project" value="TreeGrafter"/>
</dbReference>
<dbReference type="InterPro" id="IPR020479">
    <property type="entry name" value="HD_metazoa"/>
</dbReference>
<dbReference type="GO" id="GO:0005634">
    <property type="term" value="C:nucleus"/>
    <property type="evidence" value="ECO:0007669"/>
    <property type="project" value="UniProtKB-SubCell"/>
</dbReference>
<dbReference type="OrthoDB" id="6159439at2759"/>
<dbReference type="STRING" id="31234.E3MA97"/>
<dbReference type="GO" id="GO:0040014">
    <property type="term" value="P:regulation of multicellular organism growth"/>
    <property type="evidence" value="ECO:0007669"/>
    <property type="project" value="EnsemblMetazoa"/>
</dbReference>
<dbReference type="PRINTS" id="PR00031">
    <property type="entry name" value="HTHREPRESSR"/>
</dbReference>
<dbReference type="GO" id="GO:0042694">
    <property type="term" value="P:muscle cell fate specification"/>
    <property type="evidence" value="ECO:0007669"/>
    <property type="project" value="EnsemblMetazoa"/>
</dbReference>
<accession>A0A261B7S4</accession>
<keyword evidence="2" id="KW-1185">Reference proteome</keyword>
<protein>
    <submittedName>
        <fullName evidence="1">Uncharacterized protein</fullName>
    </submittedName>
</protein>
<dbReference type="GO" id="GO:0002119">
    <property type="term" value="P:nematode larval development"/>
    <property type="evidence" value="ECO:0007669"/>
    <property type="project" value="EnsemblMetazoa"/>
</dbReference>
<dbReference type="OMA" id="FNPWICH"/>